<evidence type="ECO:0000256" key="3">
    <source>
        <dbReference type="ARBA" id="ARBA00022448"/>
    </source>
</evidence>
<keyword evidence="13" id="KW-0472">Membrane</keyword>
<dbReference type="GO" id="GO:0015031">
    <property type="term" value="P:protein transport"/>
    <property type="evidence" value="ECO:0007669"/>
    <property type="project" value="UniProtKB-KW"/>
</dbReference>
<dbReference type="GO" id="GO:0016787">
    <property type="term" value="F:hydrolase activity"/>
    <property type="evidence" value="ECO:0007669"/>
    <property type="project" value="UniProtKB-KW"/>
</dbReference>
<keyword evidence="5" id="KW-0934">Plastid</keyword>
<evidence type="ECO:0000313" key="18">
    <source>
        <dbReference type="Proteomes" id="UP000813444"/>
    </source>
</evidence>
<feature type="coiled-coil region" evidence="15">
    <location>
        <begin position="206"/>
        <end position="254"/>
    </location>
</feature>
<keyword evidence="12" id="KW-1133">Transmembrane helix</keyword>
<evidence type="ECO:0000256" key="8">
    <source>
        <dbReference type="ARBA" id="ARBA00022801"/>
    </source>
</evidence>
<feature type="domain" description="G" evidence="16">
    <location>
        <begin position="3"/>
        <end position="60"/>
    </location>
</feature>
<gene>
    <name evidence="17" type="ORF">B0I35DRAFT_378645</name>
</gene>
<evidence type="ECO:0000259" key="16">
    <source>
        <dbReference type="Pfam" id="PF01926"/>
    </source>
</evidence>
<dbReference type="PANTHER" id="PTHR10903:SF135">
    <property type="entry name" value="TRANSLOCASE OF CHLOROPLAST 120, CHLOROPLASTIC-RELATED"/>
    <property type="match status" value="1"/>
</dbReference>
<evidence type="ECO:0000256" key="5">
    <source>
        <dbReference type="ARBA" id="ARBA00022640"/>
    </source>
</evidence>
<dbReference type="GO" id="GO:0005525">
    <property type="term" value="F:GTP binding"/>
    <property type="evidence" value="ECO:0007669"/>
    <property type="project" value="InterPro"/>
</dbReference>
<accession>A0A8K0WMR1</accession>
<evidence type="ECO:0000256" key="4">
    <source>
        <dbReference type="ARBA" id="ARBA00022528"/>
    </source>
</evidence>
<proteinExistence type="predicted"/>
<comment type="subcellular location">
    <subcellularLocation>
        <location evidence="2">Membrane</location>
        <topology evidence="2">Single-pass membrane protein</topology>
    </subcellularLocation>
    <subcellularLocation>
        <location evidence="14">Plastid</location>
        <location evidence="14">Chloroplast outer membrane</location>
    </subcellularLocation>
</comment>
<keyword evidence="4" id="KW-0150">Chloroplast</keyword>
<dbReference type="OrthoDB" id="8954335at2759"/>
<evidence type="ECO:0000256" key="1">
    <source>
        <dbReference type="ARBA" id="ARBA00001946"/>
    </source>
</evidence>
<name>A0A8K0WMR1_9HYPO</name>
<dbReference type="Proteomes" id="UP000813444">
    <property type="component" value="Unassembled WGS sequence"/>
</dbReference>
<comment type="cofactor">
    <cofactor evidence="1">
        <name>Mg(2+)</name>
        <dbReference type="ChEBI" id="CHEBI:18420"/>
    </cofactor>
</comment>
<keyword evidence="7" id="KW-0479">Metal-binding</keyword>
<evidence type="ECO:0000256" key="13">
    <source>
        <dbReference type="ARBA" id="ARBA00023136"/>
    </source>
</evidence>
<dbReference type="InterPro" id="IPR006073">
    <property type="entry name" value="GTP-bd"/>
</dbReference>
<keyword evidence="15" id="KW-0175">Coiled coil</keyword>
<keyword evidence="18" id="KW-1185">Reference proteome</keyword>
<evidence type="ECO:0000256" key="6">
    <source>
        <dbReference type="ARBA" id="ARBA00022692"/>
    </source>
</evidence>
<keyword evidence="8" id="KW-0378">Hydrolase</keyword>
<organism evidence="17 18">
    <name type="scientific">Stachybotrys elegans</name>
    <dbReference type="NCBI Taxonomy" id="80388"/>
    <lineage>
        <taxon>Eukaryota</taxon>
        <taxon>Fungi</taxon>
        <taxon>Dikarya</taxon>
        <taxon>Ascomycota</taxon>
        <taxon>Pezizomycotina</taxon>
        <taxon>Sordariomycetes</taxon>
        <taxon>Hypocreomycetidae</taxon>
        <taxon>Hypocreales</taxon>
        <taxon>Stachybotryaceae</taxon>
        <taxon>Stachybotrys</taxon>
    </lineage>
</organism>
<dbReference type="InterPro" id="IPR027417">
    <property type="entry name" value="P-loop_NTPase"/>
</dbReference>
<dbReference type="EMBL" id="JAGPNK010000012">
    <property type="protein sequence ID" value="KAH7310818.1"/>
    <property type="molecule type" value="Genomic_DNA"/>
</dbReference>
<comment type="caution">
    <text evidence="17">The sequence shown here is derived from an EMBL/GenBank/DDBJ whole genome shotgun (WGS) entry which is preliminary data.</text>
</comment>
<dbReference type="PANTHER" id="PTHR10903">
    <property type="entry name" value="GTPASE, IMAP FAMILY MEMBER-RELATED"/>
    <property type="match status" value="1"/>
</dbReference>
<evidence type="ECO:0000256" key="2">
    <source>
        <dbReference type="ARBA" id="ARBA00004167"/>
    </source>
</evidence>
<keyword evidence="10" id="KW-0460">Magnesium</keyword>
<dbReference type="AlphaFoldDB" id="A0A8K0WMR1"/>
<dbReference type="GO" id="GO:0016020">
    <property type="term" value="C:membrane"/>
    <property type="evidence" value="ECO:0007669"/>
    <property type="project" value="UniProtKB-SubCell"/>
</dbReference>
<dbReference type="Gene3D" id="3.40.50.300">
    <property type="entry name" value="P-loop containing nucleotide triphosphate hydrolases"/>
    <property type="match status" value="1"/>
</dbReference>
<keyword evidence="9" id="KW-1002">Plastid outer membrane</keyword>
<evidence type="ECO:0000256" key="14">
    <source>
        <dbReference type="ARBA" id="ARBA00024013"/>
    </source>
</evidence>
<dbReference type="GO" id="GO:0046872">
    <property type="term" value="F:metal ion binding"/>
    <property type="evidence" value="ECO:0007669"/>
    <property type="project" value="UniProtKB-KW"/>
</dbReference>
<evidence type="ECO:0000256" key="7">
    <source>
        <dbReference type="ARBA" id="ARBA00022723"/>
    </source>
</evidence>
<evidence type="ECO:0000256" key="10">
    <source>
        <dbReference type="ARBA" id="ARBA00022842"/>
    </source>
</evidence>
<protein>
    <recommendedName>
        <fullName evidence="16">G domain-containing protein</fullName>
    </recommendedName>
</protein>
<keyword evidence="6" id="KW-0812">Transmembrane</keyword>
<sequence>MQVIGVTGAGKTTFVNTVTGENSLETNDDVDSVTQEAVSITCSIDGKSVTLIDTPGFDDRQRTEVDILKLVAKHLMDTYSSGTYLNGVVFLQPINQARVGASEASRTRLFKKLLGDQAFHRVIIGGTMWTSREDAERKIEQRKNRTDIWGDMVQQGATPVAYDNTREGALTIIRALMEHQPGKLLIQEELASGKSLLETSAGRELEKQKGEDIAKLREELRDLKSDKEATAAEIQHLKDKIYQKEEEIMELNRGC</sequence>
<reference evidence="17" key="1">
    <citation type="journal article" date="2021" name="Nat. Commun.">
        <title>Genetic determinants of endophytism in the Arabidopsis root mycobiome.</title>
        <authorList>
            <person name="Mesny F."/>
            <person name="Miyauchi S."/>
            <person name="Thiergart T."/>
            <person name="Pickel B."/>
            <person name="Atanasova L."/>
            <person name="Karlsson M."/>
            <person name="Huettel B."/>
            <person name="Barry K.W."/>
            <person name="Haridas S."/>
            <person name="Chen C."/>
            <person name="Bauer D."/>
            <person name="Andreopoulos W."/>
            <person name="Pangilinan J."/>
            <person name="LaButti K."/>
            <person name="Riley R."/>
            <person name="Lipzen A."/>
            <person name="Clum A."/>
            <person name="Drula E."/>
            <person name="Henrissat B."/>
            <person name="Kohler A."/>
            <person name="Grigoriev I.V."/>
            <person name="Martin F.M."/>
            <person name="Hacquard S."/>
        </authorList>
    </citation>
    <scope>NUCLEOTIDE SEQUENCE</scope>
    <source>
        <strain evidence="17">MPI-CAGE-CH-0235</strain>
    </source>
</reference>
<dbReference type="SUPFAM" id="SSF52540">
    <property type="entry name" value="P-loop containing nucleoside triphosphate hydrolases"/>
    <property type="match status" value="1"/>
</dbReference>
<keyword evidence="11" id="KW-0653">Protein transport</keyword>
<evidence type="ECO:0000256" key="11">
    <source>
        <dbReference type="ARBA" id="ARBA00022927"/>
    </source>
</evidence>
<evidence type="ECO:0000313" key="17">
    <source>
        <dbReference type="EMBL" id="KAH7310818.1"/>
    </source>
</evidence>
<evidence type="ECO:0000256" key="15">
    <source>
        <dbReference type="SAM" id="Coils"/>
    </source>
</evidence>
<dbReference type="InterPro" id="IPR045058">
    <property type="entry name" value="GIMA/IAN/Toc"/>
</dbReference>
<dbReference type="Pfam" id="PF01926">
    <property type="entry name" value="MMR_HSR1"/>
    <property type="match status" value="1"/>
</dbReference>
<keyword evidence="3" id="KW-0813">Transport</keyword>
<evidence type="ECO:0000256" key="12">
    <source>
        <dbReference type="ARBA" id="ARBA00022989"/>
    </source>
</evidence>
<evidence type="ECO:0000256" key="9">
    <source>
        <dbReference type="ARBA" id="ARBA00022805"/>
    </source>
</evidence>